<dbReference type="NCBIfam" id="NF045536">
    <property type="entry name" value="phasin_PhaP6"/>
    <property type="match status" value="1"/>
</dbReference>
<dbReference type="EMBL" id="JAUSRO010000005">
    <property type="protein sequence ID" value="MDP9899722.1"/>
    <property type="molecule type" value="Genomic_DNA"/>
</dbReference>
<organism evidence="1 2">
    <name type="scientific">Variovorax ginsengisoli</name>
    <dbReference type="NCBI Taxonomy" id="363844"/>
    <lineage>
        <taxon>Bacteria</taxon>
        <taxon>Pseudomonadati</taxon>
        <taxon>Pseudomonadota</taxon>
        <taxon>Betaproteobacteria</taxon>
        <taxon>Burkholderiales</taxon>
        <taxon>Comamonadaceae</taxon>
        <taxon>Variovorax</taxon>
    </lineage>
</organism>
<evidence type="ECO:0008006" key="3">
    <source>
        <dbReference type="Google" id="ProtNLM"/>
    </source>
</evidence>
<gene>
    <name evidence="1" type="ORF">J2W36_001973</name>
</gene>
<proteinExistence type="predicted"/>
<sequence>MTTTFSSRYFNPLLLWVDVALKTQEMLLSSGSVIQMRTERMALAGLAPNAADLAEFQLMSQEKMEAASESSAAIAAQLQNTTASLFHRSVRQWFGGAAAWVGLATSLTPAQAAAHSHQLMNVSRQAAANATHLTSASARVVQRGLKPIHAKATANARRLAQYEA</sequence>
<dbReference type="InterPro" id="IPR053785">
    <property type="entry name" value="PhaP6-like"/>
</dbReference>
<protein>
    <recommendedName>
        <fullName evidence="3">Phasin family protein</fullName>
    </recommendedName>
</protein>
<dbReference type="RefSeq" id="WP_307689539.1">
    <property type="nucleotide sequence ID" value="NZ_JAUSRO010000005.1"/>
</dbReference>
<dbReference type="Proteomes" id="UP001226867">
    <property type="component" value="Unassembled WGS sequence"/>
</dbReference>
<keyword evidence="2" id="KW-1185">Reference proteome</keyword>
<reference evidence="1 2" key="1">
    <citation type="submission" date="2023-07" db="EMBL/GenBank/DDBJ databases">
        <title>Sorghum-associated microbial communities from plants grown in Nebraska, USA.</title>
        <authorList>
            <person name="Schachtman D."/>
        </authorList>
    </citation>
    <scope>NUCLEOTIDE SEQUENCE [LARGE SCALE GENOMIC DNA]</scope>
    <source>
        <strain evidence="1 2">DS1607</strain>
    </source>
</reference>
<evidence type="ECO:0000313" key="1">
    <source>
        <dbReference type="EMBL" id="MDP9899722.1"/>
    </source>
</evidence>
<name>A0ABT9S8M3_9BURK</name>
<evidence type="ECO:0000313" key="2">
    <source>
        <dbReference type="Proteomes" id="UP001226867"/>
    </source>
</evidence>
<accession>A0ABT9S8M3</accession>
<comment type="caution">
    <text evidence="1">The sequence shown here is derived from an EMBL/GenBank/DDBJ whole genome shotgun (WGS) entry which is preliminary data.</text>
</comment>